<dbReference type="KEGG" id="pry:Prubr_17640"/>
<evidence type="ECO:0000256" key="1">
    <source>
        <dbReference type="ARBA" id="ARBA00022485"/>
    </source>
</evidence>
<dbReference type="GO" id="GO:0051539">
    <property type="term" value="F:4 iron, 4 sulfur cluster binding"/>
    <property type="evidence" value="ECO:0007669"/>
    <property type="project" value="UniProtKB-KW"/>
</dbReference>
<evidence type="ECO:0000313" key="7">
    <source>
        <dbReference type="Proteomes" id="UP000680866"/>
    </source>
</evidence>
<keyword evidence="1" id="KW-0004">4Fe-4S</keyword>
<keyword evidence="5" id="KW-0411">Iron-sulfur</keyword>
<evidence type="ECO:0000256" key="2">
    <source>
        <dbReference type="ARBA" id="ARBA00022723"/>
    </source>
</evidence>
<gene>
    <name evidence="6" type="ORF">Prubr_17640</name>
</gene>
<dbReference type="RefSeq" id="WP_212823527.1">
    <property type="nucleotide sequence ID" value="NZ_AP023359.1"/>
</dbReference>
<dbReference type="SUPFAM" id="SSF51905">
    <property type="entry name" value="FAD/NAD(P)-binding domain"/>
    <property type="match status" value="1"/>
</dbReference>
<dbReference type="InterPro" id="IPR010916">
    <property type="entry name" value="TonB_box_CS"/>
</dbReference>
<dbReference type="PROSITE" id="PS00430">
    <property type="entry name" value="TONB_DEPENDENT_REC_1"/>
    <property type="match status" value="1"/>
</dbReference>
<evidence type="ECO:0000256" key="5">
    <source>
        <dbReference type="ARBA" id="ARBA00023014"/>
    </source>
</evidence>
<dbReference type="AlphaFoldDB" id="A0A810MYT6"/>
<reference evidence="6" key="1">
    <citation type="submission" date="2020-08" db="EMBL/GenBank/DDBJ databases">
        <title>Whole genome shotgun sequence of Polymorphospora rubra NBRC 101157.</title>
        <authorList>
            <person name="Komaki H."/>
            <person name="Tamura T."/>
        </authorList>
    </citation>
    <scope>NUCLEOTIDE SEQUENCE</scope>
    <source>
        <strain evidence="6">NBRC 101157</strain>
    </source>
</reference>
<keyword evidence="4" id="KW-0408">Iron</keyword>
<dbReference type="PRINTS" id="PR00411">
    <property type="entry name" value="PNDRDTASEI"/>
</dbReference>
<dbReference type="GO" id="GO:0046872">
    <property type="term" value="F:metal ion binding"/>
    <property type="evidence" value="ECO:0007669"/>
    <property type="project" value="UniProtKB-KW"/>
</dbReference>
<proteinExistence type="predicted"/>
<dbReference type="InterPro" id="IPR036188">
    <property type="entry name" value="FAD/NAD-bd_sf"/>
</dbReference>
<keyword evidence="2" id="KW-0479">Metal-binding</keyword>
<evidence type="ECO:0000256" key="3">
    <source>
        <dbReference type="ARBA" id="ARBA00023002"/>
    </source>
</evidence>
<dbReference type="PANTHER" id="PTHR43498:SF1">
    <property type="entry name" value="COB--COM HETERODISULFIDE REDUCTASE IRON-SULFUR SUBUNIT A"/>
    <property type="match status" value="1"/>
</dbReference>
<keyword evidence="3" id="KW-0560">Oxidoreductase</keyword>
<dbReference type="Gene3D" id="3.50.50.60">
    <property type="entry name" value="FAD/NAD(P)-binding domain"/>
    <property type="match status" value="1"/>
</dbReference>
<evidence type="ECO:0000313" key="6">
    <source>
        <dbReference type="EMBL" id="BCJ64743.1"/>
    </source>
</evidence>
<dbReference type="Pfam" id="PF12831">
    <property type="entry name" value="FAD_oxidored"/>
    <property type="match status" value="1"/>
</dbReference>
<organism evidence="6 7">
    <name type="scientific">Polymorphospora rubra</name>
    <dbReference type="NCBI Taxonomy" id="338584"/>
    <lineage>
        <taxon>Bacteria</taxon>
        <taxon>Bacillati</taxon>
        <taxon>Actinomycetota</taxon>
        <taxon>Actinomycetes</taxon>
        <taxon>Micromonosporales</taxon>
        <taxon>Micromonosporaceae</taxon>
        <taxon>Polymorphospora</taxon>
    </lineage>
</organism>
<dbReference type="GO" id="GO:0016491">
    <property type="term" value="F:oxidoreductase activity"/>
    <property type="evidence" value="ECO:0007669"/>
    <property type="project" value="UniProtKB-KW"/>
</dbReference>
<dbReference type="InterPro" id="IPR039650">
    <property type="entry name" value="HdrA-like"/>
</dbReference>
<dbReference type="PANTHER" id="PTHR43498">
    <property type="entry name" value="FERREDOXIN:COB-COM HETERODISULFIDE REDUCTASE SUBUNIT A"/>
    <property type="match status" value="1"/>
</dbReference>
<dbReference type="Proteomes" id="UP000680866">
    <property type="component" value="Chromosome"/>
</dbReference>
<dbReference type="EMBL" id="AP023359">
    <property type="protein sequence ID" value="BCJ64743.1"/>
    <property type="molecule type" value="Genomic_DNA"/>
</dbReference>
<sequence>MSRTENPVLTPQVLVVGAGSAGTAAAIAAAETGADTLLVEASGHVGGTLARQLLEHSAGFHDAAGNQVTGGVGQRIVTLLQEYGGSPGHIPDDVSYTATRTPVNHSELSMCEAVLLRRAGVHLLLNTVVVDVETAAGTGGNEGGGTGTTVTAVVAEIPGRGRTTIRPGIVVDCSGDAVVFALAGASFQTDRADATQPGSLLLKLGGVDYAPLLKYAADNPDDLRPDSRIGAAGDDHANLWGFGKLLARGHADGRLSWRRTEMHLAAWPSRGEAVLNLTRTAVEPGASHGDAYLKLAQQVMETVAWFREYVPGGRLAYLAEVADRVGVRESRRIRGVVTLTEDDVKQGRRSAQSVGQGAFPIDVHDANSAGLSHTDGLASAYDIPYGILVGAEHDNLLAAGRCVSSTHEANGSARITATCFATGEAAGTAAALAVLDGVAPRLLDVGELQARLRQRGVIGAR</sequence>
<keyword evidence="7" id="KW-1185">Reference proteome</keyword>
<evidence type="ECO:0008006" key="8">
    <source>
        <dbReference type="Google" id="ProtNLM"/>
    </source>
</evidence>
<name>A0A810MYT6_9ACTN</name>
<accession>A0A810MYT6</accession>
<protein>
    <recommendedName>
        <fullName evidence="8">FAD dependent oxidoreductase</fullName>
    </recommendedName>
</protein>
<evidence type="ECO:0000256" key="4">
    <source>
        <dbReference type="ARBA" id="ARBA00023004"/>
    </source>
</evidence>